<dbReference type="AlphaFoldDB" id="A0A3L6E568"/>
<organism evidence="2">
    <name type="scientific">Zea mays</name>
    <name type="common">Maize</name>
    <dbReference type="NCBI Taxonomy" id="4577"/>
    <lineage>
        <taxon>Eukaryota</taxon>
        <taxon>Viridiplantae</taxon>
        <taxon>Streptophyta</taxon>
        <taxon>Embryophyta</taxon>
        <taxon>Tracheophyta</taxon>
        <taxon>Spermatophyta</taxon>
        <taxon>Magnoliopsida</taxon>
        <taxon>Liliopsida</taxon>
        <taxon>Poales</taxon>
        <taxon>Poaceae</taxon>
        <taxon>PACMAD clade</taxon>
        <taxon>Panicoideae</taxon>
        <taxon>Andropogonodae</taxon>
        <taxon>Andropogoneae</taxon>
        <taxon>Tripsacinae</taxon>
        <taxon>Zea</taxon>
    </lineage>
</organism>
<protein>
    <submittedName>
        <fullName evidence="2">Uncharacterized protein</fullName>
    </submittedName>
</protein>
<reference evidence="2" key="1">
    <citation type="journal article" date="2018" name="Nat. Genet.">
        <title>Extensive intraspecific gene order and gene structural variations between Mo17 and other maize genomes.</title>
        <authorList>
            <person name="Sun S."/>
            <person name="Zhou Y."/>
            <person name="Chen J."/>
            <person name="Shi J."/>
            <person name="Zhao H."/>
            <person name="Zhao H."/>
            <person name="Song W."/>
            <person name="Zhang M."/>
            <person name="Cui Y."/>
            <person name="Dong X."/>
            <person name="Liu H."/>
            <person name="Ma X."/>
            <person name="Jiao Y."/>
            <person name="Wang B."/>
            <person name="Wei X."/>
            <person name="Stein J.C."/>
            <person name="Glaubitz J.C."/>
            <person name="Lu F."/>
            <person name="Yu G."/>
            <person name="Liang C."/>
            <person name="Fengler K."/>
            <person name="Li B."/>
            <person name="Rafalski A."/>
            <person name="Schnable P.S."/>
            <person name="Ware D.H."/>
            <person name="Buckler E.S."/>
            <person name="Lai J."/>
        </authorList>
    </citation>
    <scope>NUCLEOTIDE SEQUENCE [LARGE SCALE GENOMIC DNA]</scope>
    <source>
        <tissue evidence="2">Seedling</tissue>
    </source>
</reference>
<feature type="compositionally biased region" description="Low complexity" evidence="1">
    <location>
        <begin position="31"/>
        <end position="44"/>
    </location>
</feature>
<name>A0A3L6E568_MAIZE</name>
<feature type="compositionally biased region" description="Gly residues" evidence="1">
    <location>
        <begin position="45"/>
        <end position="55"/>
    </location>
</feature>
<comment type="caution">
    <text evidence="2">The sequence shown here is derived from an EMBL/GenBank/DDBJ whole genome shotgun (WGS) entry which is preliminary data.</text>
</comment>
<sequence length="83" mass="8328">MVKSGFGRPLPLPPPLAWSRRGAGHGENVHGASRASARSSAESGAGAGAGAGGGEGGEKASFIPIQPFDDERWPAGYVARTGQ</sequence>
<dbReference type="Proteomes" id="UP000251960">
    <property type="component" value="Chromosome 6"/>
</dbReference>
<evidence type="ECO:0000256" key="1">
    <source>
        <dbReference type="SAM" id="MobiDB-lite"/>
    </source>
</evidence>
<feature type="region of interest" description="Disordered" evidence="1">
    <location>
        <begin position="1"/>
        <end position="83"/>
    </location>
</feature>
<dbReference type="EMBL" id="NCVQ01000007">
    <property type="protein sequence ID" value="PWZ16074.1"/>
    <property type="molecule type" value="Genomic_DNA"/>
</dbReference>
<gene>
    <name evidence="2" type="ORF">Zm00014a_023837</name>
</gene>
<evidence type="ECO:0000313" key="2">
    <source>
        <dbReference type="EMBL" id="PWZ16074.1"/>
    </source>
</evidence>
<accession>A0A3L6E568</accession>
<proteinExistence type="predicted"/>